<dbReference type="EMBL" id="OQ326496">
    <property type="protein sequence ID" value="WDQ45584.1"/>
    <property type="molecule type" value="Genomic_DNA"/>
</dbReference>
<reference evidence="1" key="2">
    <citation type="journal article" date="2024" name="Heliyon">
        <title>Complete genome sequence of the novel virulent phage PMBT24 infecting Enterocloster bolteae from the human gut.</title>
        <authorList>
            <person name="Sprotte S."/>
            <person name="Brinks E."/>
            <person name="Neve H."/>
            <person name="Franz C.M.A.P."/>
        </authorList>
    </citation>
    <scope>NUCLEOTIDE SEQUENCE</scope>
</reference>
<name>A0AAT9TW02_9CAUD</name>
<protein>
    <submittedName>
        <fullName evidence="1">Uncharacterized protein</fullName>
    </submittedName>
</protein>
<evidence type="ECO:0000313" key="1">
    <source>
        <dbReference type="EMBL" id="WDQ45584.1"/>
    </source>
</evidence>
<proteinExistence type="predicted"/>
<accession>A0AAT9TW02</accession>
<sequence>MTNPPFRLLSRFYSLVLVHIFLKIKFKKENRLNSILL</sequence>
<organism evidence="1">
    <name type="scientific">Enterocloster phage PMBT24</name>
    <dbReference type="NCBI Taxonomy" id="3025413"/>
    <lineage>
        <taxon>Viruses</taxon>
        <taxon>Duplodnaviria</taxon>
        <taxon>Heunggongvirae</taxon>
        <taxon>Uroviricota</taxon>
        <taxon>Caudoviricetes</taxon>
    </lineage>
</organism>
<reference evidence="1" key="1">
    <citation type="submission" date="2023-01" db="EMBL/GenBank/DDBJ databases">
        <authorList>
            <person name="Sprotte S."/>
            <person name="Brinks E."/>
        </authorList>
    </citation>
    <scope>NUCLEOTIDE SEQUENCE</scope>
</reference>